<comment type="caution">
    <text evidence="1">The sequence shown here is derived from an EMBL/GenBank/DDBJ whole genome shotgun (WGS) entry which is preliminary data.</text>
</comment>
<sequence>MVANLLTTSNKRLGSLILSKLKWVTEKVLNQDEGRLQLNELSLNETKCDKPSFLDTLMENTQPLGGISSVDEILLEKGDVKVSKEGPYLEIRFSKRVHSLIDKSMENVVVFRLLGRSIGYKAIPYLEIRFLDRVHSLIDKSMENAVVFRLLRRSIGYKAFGMDPSILEAFKELPNSLFG</sequence>
<evidence type="ECO:0000313" key="1">
    <source>
        <dbReference type="EMBL" id="MBA0736936.1"/>
    </source>
</evidence>
<proteinExistence type="predicted"/>
<protein>
    <submittedName>
        <fullName evidence="1">Uncharacterized protein</fullName>
    </submittedName>
</protein>
<evidence type="ECO:0000313" key="2">
    <source>
        <dbReference type="Proteomes" id="UP000593579"/>
    </source>
</evidence>
<accession>A0A7J9BL58</accession>
<organism evidence="1 2">
    <name type="scientific">Gossypium gossypioides</name>
    <name type="common">Mexican cotton</name>
    <name type="synonym">Selera gossypioides</name>
    <dbReference type="NCBI Taxonomy" id="34282"/>
    <lineage>
        <taxon>Eukaryota</taxon>
        <taxon>Viridiplantae</taxon>
        <taxon>Streptophyta</taxon>
        <taxon>Embryophyta</taxon>
        <taxon>Tracheophyta</taxon>
        <taxon>Spermatophyta</taxon>
        <taxon>Magnoliopsida</taxon>
        <taxon>eudicotyledons</taxon>
        <taxon>Gunneridae</taxon>
        <taxon>Pentapetalae</taxon>
        <taxon>rosids</taxon>
        <taxon>malvids</taxon>
        <taxon>Malvales</taxon>
        <taxon>Malvaceae</taxon>
        <taxon>Malvoideae</taxon>
        <taxon>Gossypium</taxon>
    </lineage>
</organism>
<dbReference type="AlphaFoldDB" id="A0A7J9BL58"/>
<keyword evidence="2" id="KW-1185">Reference proteome</keyword>
<dbReference type="OrthoDB" id="992143at2759"/>
<name>A0A7J9BL58_GOSGO</name>
<gene>
    <name evidence="1" type="ORF">Gogos_010422</name>
</gene>
<dbReference type="Proteomes" id="UP000593579">
    <property type="component" value="Unassembled WGS sequence"/>
</dbReference>
<reference evidence="1 2" key="1">
    <citation type="journal article" date="2019" name="Genome Biol. Evol.">
        <title>Insights into the evolution of the New World diploid cottons (Gossypium, subgenus Houzingenia) based on genome sequencing.</title>
        <authorList>
            <person name="Grover C.E."/>
            <person name="Arick M.A. 2nd"/>
            <person name="Thrash A."/>
            <person name="Conover J.L."/>
            <person name="Sanders W.S."/>
            <person name="Peterson D.G."/>
            <person name="Frelichowski J.E."/>
            <person name="Scheffler J.A."/>
            <person name="Scheffler B.E."/>
            <person name="Wendel J.F."/>
        </authorList>
    </citation>
    <scope>NUCLEOTIDE SEQUENCE [LARGE SCALE GENOMIC DNA]</scope>
    <source>
        <strain evidence="1">5</strain>
        <tissue evidence="1">Leaf</tissue>
    </source>
</reference>
<dbReference type="EMBL" id="JABEZY010000004">
    <property type="protein sequence ID" value="MBA0736936.1"/>
    <property type="molecule type" value="Genomic_DNA"/>
</dbReference>